<evidence type="ECO:0000256" key="1">
    <source>
        <dbReference type="SAM" id="MobiDB-lite"/>
    </source>
</evidence>
<protein>
    <recommendedName>
        <fullName evidence="2">Transposase MuDR plant domain-containing protein</fullName>
    </recommendedName>
</protein>
<proteinExistence type="predicted"/>
<comment type="caution">
    <text evidence="3">The sequence shown here is derived from an EMBL/GenBank/DDBJ whole genome shotgun (WGS) entry which is preliminary data.</text>
</comment>
<sequence>MDIIIVTRFHHGGKFMEGKFGGGLTYIGESEVEYVGIDKDHFSLMELVFYTRDVTADGLYFKDPTTNNFVLVDDDFSLLNLIKDLGDGDFLDLYVQHVVDEVEVVKDVVPTGYLCGPTVGESVNEDGVENSHNINVDEGLQHGVVQSENINVEVGVDEGLQQGATQYENINVEVGVDDASNIEGVETDWDISDDSQEFVIPDDDDLEIDEELRTLRNERRTKLQRKKSVPTKEIILGVDGVDRGFEDIGRNKAVRYVELDSDDNRDELDPEVVEGVDLPTRRKSKKVRLDSNCVVAIFELGMVFENAIEFRKVVAEYVVKYKVKSKLRPNEKHRVKVKCQHKKYKWLLYASLDKNSGEEEDMIAVVDQETKHSWSVFINFLIQDLNLGTGHGLIVMPDMQKHAGQDPEDHVVHWYRKDTFMKMWPHISDIVIEHPEPKQMPRRPPKCKRKSKDEPRKKYGKLSRRDVKQFGGCGS</sequence>
<dbReference type="InterPro" id="IPR004332">
    <property type="entry name" value="Transposase_MuDR"/>
</dbReference>
<evidence type="ECO:0000313" key="4">
    <source>
        <dbReference type="Proteomes" id="UP001371456"/>
    </source>
</evidence>
<reference evidence="3 4" key="1">
    <citation type="submission" date="2024-02" db="EMBL/GenBank/DDBJ databases">
        <title>de novo genome assembly of Solanum bulbocastanum strain 11H21.</title>
        <authorList>
            <person name="Hosaka A.J."/>
        </authorList>
    </citation>
    <scope>NUCLEOTIDE SEQUENCE [LARGE SCALE GENOMIC DNA]</scope>
    <source>
        <tissue evidence="3">Young leaves</tissue>
    </source>
</reference>
<name>A0AAN8YF34_SOLBU</name>
<dbReference type="Pfam" id="PF03108">
    <property type="entry name" value="DBD_Tnp_Mut"/>
    <property type="match status" value="1"/>
</dbReference>
<feature type="compositionally biased region" description="Basic residues" evidence="1">
    <location>
        <begin position="440"/>
        <end position="450"/>
    </location>
</feature>
<gene>
    <name evidence="3" type="ORF">RDI58_014280</name>
</gene>
<feature type="domain" description="Transposase MuDR plant" evidence="2">
    <location>
        <begin position="299"/>
        <end position="351"/>
    </location>
</feature>
<dbReference type="AlphaFoldDB" id="A0AAN8YF34"/>
<organism evidence="3 4">
    <name type="scientific">Solanum bulbocastanum</name>
    <name type="common">Wild potato</name>
    <dbReference type="NCBI Taxonomy" id="147425"/>
    <lineage>
        <taxon>Eukaryota</taxon>
        <taxon>Viridiplantae</taxon>
        <taxon>Streptophyta</taxon>
        <taxon>Embryophyta</taxon>
        <taxon>Tracheophyta</taxon>
        <taxon>Spermatophyta</taxon>
        <taxon>Magnoliopsida</taxon>
        <taxon>eudicotyledons</taxon>
        <taxon>Gunneridae</taxon>
        <taxon>Pentapetalae</taxon>
        <taxon>asterids</taxon>
        <taxon>lamiids</taxon>
        <taxon>Solanales</taxon>
        <taxon>Solanaceae</taxon>
        <taxon>Solanoideae</taxon>
        <taxon>Solaneae</taxon>
        <taxon>Solanum</taxon>
    </lineage>
</organism>
<evidence type="ECO:0000313" key="3">
    <source>
        <dbReference type="EMBL" id="KAK6790480.1"/>
    </source>
</evidence>
<dbReference type="EMBL" id="JBANQN010000005">
    <property type="protein sequence ID" value="KAK6790480.1"/>
    <property type="molecule type" value="Genomic_DNA"/>
</dbReference>
<dbReference type="Proteomes" id="UP001371456">
    <property type="component" value="Unassembled WGS sequence"/>
</dbReference>
<feature type="region of interest" description="Disordered" evidence="1">
    <location>
        <begin position="432"/>
        <end position="475"/>
    </location>
</feature>
<evidence type="ECO:0000259" key="2">
    <source>
        <dbReference type="Pfam" id="PF03108"/>
    </source>
</evidence>
<keyword evidence="4" id="KW-1185">Reference proteome</keyword>
<accession>A0AAN8YF34</accession>
<feature type="compositionally biased region" description="Basic and acidic residues" evidence="1">
    <location>
        <begin position="451"/>
        <end position="468"/>
    </location>
</feature>